<evidence type="ECO:0000259" key="1">
    <source>
        <dbReference type="Pfam" id="PF01814"/>
    </source>
</evidence>
<protein>
    <submittedName>
        <fullName evidence="2">Hemerythrin-like domain-containing protein</fullName>
    </submittedName>
</protein>
<keyword evidence="3" id="KW-1185">Reference proteome</keyword>
<dbReference type="GO" id="GO:0005886">
    <property type="term" value="C:plasma membrane"/>
    <property type="evidence" value="ECO:0007669"/>
    <property type="project" value="TreeGrafter"/>
</dbReference>
<dbReference type="Proteomes" id="UP000198304">
    <property type="component" value="Unassembled WGS sequence"/>
</dbReference>
<sequence length="186" mass="21575">MKAVKVLMDEHQNILRMLKVIRSLCLQTFNTKEIYYKGYYDAIDFIRNYADKFHHGKEEDILFDKMSSELGPAIKQGPIYGMLAEHDLGRLFVKTLEEALHAAKKGSEEAKVDIVANAIAYTDLLYRHIDKEDTAIFTFAESSFDKDMHQEIDHLFEGAKERLDSKATEKKYVAMLEELEKYVKNI</sequence>
<gene>
    <name evidence="2" type="ORF">SAMN05446037_1003303</name>
</gene>
<dbReference type="RefSeq" id="WP_089281770.1">
    <property type="nucleotide sequence ID" value="NZ_FZOJ01000003.1"/>
</dbReference>
<dbReference type="Gene3D" id="1.20.120.520">
    <property type="entry name" value="nmb1532 protein domain like"/>
    <property type="match status" value="1"/>
</dbReference>
<reference evidence="3" key="1">
    <citation type="submission" date="2017-06" db="EMBL/GenBank/DDBJ databases">
        <authorList>
            <person name="Varghese N."/>
            <person name="Submissions S."/>
        </authorList>
    </citation>
    <scope>NUCLEOTIDE SEQUENCE [LARGE SCALE GENOMIC DNA]</scope>
    <source>
        <strain evidence="3">SCA</strain>
    </source>
</reference>
<dbReference type="OrthoDB" id="9785474at2"/>
<proteinExistence type="predicted"/>
<evidence type="ECO:0000313" key="3">
    <source>
        <dbReference type="Proteomes" id="UP000198304"/>
    </source>
</evidence>
<dbReference type="AlphaFoldDB" id="A0A239BHW1"/>
<accession>A0A239BHW1</accession>
<organism evidence="2 3">
    <name type="scientific">Anaerovirgula multivorans</name>
    <dbReference type="NCBI Taxonomy" id="312168"/>
    <lineage>
        <taxon>Bacteria</taxon>
        <taxon>Bacillati</taxon>
        <taxon>Bacillota</taxon>
        <taxon>Clostridia</taxon>
        <taxon>Peptostreptococcales</taxon>
        <taxon>Natronincolaceae</taxon>
        <taxon>Anaerovirgula</taxon>
    </lineage>
</organism>
<dbReference type="EMBL" id="FZOJ01000003">
    <property type="protein sequence ID" value="SNS07727.1"/>
    <property type="molecule type" value="Genomic_DNA"/>
</dbReference>
<evidence type="ECO:0000313" key="2">
    <source>
        <dbReference type="EMBL" id="SNS07727.1"/>
    </source>
</evidence>
<feature type="domain" description="Hemerythrin-like" evidence="1">
    <location>
        <begin position="4"/>
        <end position="139"/>
    </location>
</feature>
<dbReference type="InterPro" id="IPR012312">
    <property type="entry name" value="Hemerythrin-like"/>
</dbReference>
<dbReference type="PANTHER" id="PTHR39966:SF1">
    <property type="entry name" value="HEMERYTHRIN-LIKE DOMAIN-CONTAINING PROTEIN"/>
    <property type="match status" value="1"/>
</dbReference>
<dbReference type="PANTHER" id="PTHR39966">
    <property type="entry name" value="BLL2471 PROTEIN-RELATED"/>
    <property type="match status" value="1"/>
</dbReference>
<name>A0A239BHW1_9FIRM</name>
<dbReference type="Pfam" id="PF01814">
    <property type="entry name" value="Hemerythrin"/>
    <property type="match status" value="1"/>
</dbReference>